<keyword evidence="9 12" id="KW-1133">Transmembrane helix</keyword>
<feature type="transmembrane region" description="Helical" evidence="12">
    <location>
        <begin position="76"/>
        <end position="96"/>
    </location>
</feature>
<name>A0A382ECU5_9ZZZZ</name>
<protein>
    <recommendedName>
        <fullName evidence="14">Potassium transporter</fullName>
    </recommendedName>
</protein>
<feature type="transmembrane region" description="Helical" evidence="12">
    <location>
        <begin position="148"/>
        <end position="168"/>
    </location>
</feature>
<evidence type="ECO:0000256" key="9">
    <source>
        <dbReference type="ARBA" id="ARBA00022989"/>
    </source>
</evidence>
<feature type="transmembrane region" description="Helical" evidence="12">
    <location>
        <begin position="46"/>
        <end position="64"/>
    </location>
</feature>
<comment type="subcellular location">
    <subcellularLocation>
        <location evidence="1">Cell inner membrane</location>
        <topology evidence="1">Multi-pass membrane protein</topology>
    </subcellularLocation>
</comment>
<feature type="non-terminal residue" evidence="13">
    <location>
        <position position="1"/>
    </location>
</feature>
<feature type="transmembrane region" description="Helical" evidence="12">
    <location>
        <begin position="12"/>
        <end position="34"/>
    </location>
</feature>
<keyword evidence="7 12" id="KW-0812">Transmembrane</keyword>
<keyword evidence="4" id="KW-1003">Cell membrane</keyword>
<evidence type="ECO:0000256" key="5">
    <source>
        <dbReference type="ARBA" id="ARBA00022519"/>
    </source>
</evidence>
<evidence type="ECO:0000256" key="11">
    <source>
        <dbReference type="ARBA" id="ARBA00023136"/>
    </source>
</evidence>
<feature type="transmembrane region" description="Helical" evidence="12">
    <location>
        <begin position="412"/>
        <end position="434"/>
    </location>
</feature>
<dbReference type="EMBL" id="UINC01043729">
    <property type="protein sequence ID" value="SVB48172.1"/>
    <property type="molecule type" value="Genomic_DNA"/>
</dbReference>
<dbReference type="Pfam" id="PF02386">
    <property type="entry name" value="TrkH"/>
    <property type="match status" value="1"/>
</dbReference>
<keyword evidence="3" id="KW-0813">Transport</keyword>
<evidence type="ECO:0000256" key="4">
    <source>
        <dbReference type="ARBA" id="ARBA00022475"/>
    </source>
</evidence>
<comment type="similarity">
    <text evidence="2">Belongs to the TrkH potassium transport family.</text>
</comment>
<keyword evidence="6" id="KW-0633">Potassium transport</keyword>
<keyword evidence="5" id="KW-0997">Cell inner membrane</keyword>
<reference evidence="13" key="1">
    <citation type="submission" date="2018-05" db="EMBL/GenBank/DDBJ databases">
        <authorList>
            <person name="Lanie J.A."/>
            <person name="Ng W.-L."/>
            <person name="Kazmierczak K.M."/>
            <person name="Andrzejewski T.M."/>
            <person name="Davidsen T.M."/>
            <person name="Wayne K.J."/>
            <person name="Tettelin H."/>
            <person name="Glass J.I."/>
            <person name="Rusch D."/>
            <person name="Podicherti R."/>
            <person name="Tsui H.-C.T."/>
            <person name="Winkler M.E."/>
        </authorList>
    </citation>
    <scope>NUCLEOTIDE SEQUENCE</scope>
</reference>
<evidence type="ECO:0000256" key="3">
    <source>
        <dbReference type="ARBA" id="ARBA00022448"/>
    </source>
</evidence>
<feature type="transmembrane region" description="Helical" evidence="12">
    <location>
        <begin position="472"/>
        <end position="492"/>
    </location>
</feature>
<feature type="transmembrane region" description="Helical" evidence="12">
    <location>
        <begin position="342"/>
        <end position="362"/>
    </location>
</feature>
<gene>
    <name evidence="13" type="ORF">METZ01_LOCUS201026</name>
</gene>
<evidence type="ECO:0000256" key="2">
    <source>
        <dbReference type="ARBA" id="ARBA00009137"/>
    </source>
</evidence>
<dbReference type="InterPro" id="IPR004772">
    <property type="entry name" value="TrkH"/>
</dbReference>
<sequence>TEKTVCIMKLRTLLNILGGLLLILGTTMVVPIFISLGYGESDLNGFLVSALVCIGVGFPLWLFTRYSRTLTNRDGYAIVTFSWIITAIAGALPFYFSGAIPDITDAFFESMSGVTTTGASIIGNPTTLPHLENGIESLPHGILFWRSFIQWIGGMGIVVFYIAILPLLGVGGVQLFKAEVPGPVADKIKPRVRETAKFLWMVYVGITLAEVIALMVAGMGVFDAVCHAFTTMPTGGFSTKNASIGHYDSSVIHYIIIFFMFVAGVNFSLHFRAINGDLKSYIQDKEFLVYFTGMILVTLLIFVSVLLQNNNPSLSDYPLRDSLFTTVSILTTTGFGTYDYELWPVVVQAILLTLMFIGGMGGSTGGGMKVIRCMLLVKYAALETRRMLHSRALIPVRIGKQLIKEDVVRNTLGFFLFFMSAFILSTIILASLGLDLESAIGAAASAMGNIGPGLGEFGPSDNYALLSDPGKWVLTFCMLLGRLEIFTVMVLFSRTFWK</sequence>
<feature type="transmembrane region" description="Helical" evidence="12">
    <location>
        <begin position="251"/>
        <end position="275"/>
    </location>
</feature>
<dbReference type="GO" id="GO:0005886">
    <property type="term" value="C:plasma membrane"/>
    <property type="evidence" value="ECO:0007669"/>
    <property type="project" value="UniProtKB-SubCell"/>
</dbReference>
<evidence type="ECO:0000256" key="8">
    <source>
        <dbReference type="ARBA" id="ARBA00022958"/>
    </source>
</evidence>
<keyword evidence="8" id="KW-0630">Potassium</keyword>
<evidence type="ECO:0000256" key="10">
    <source>
        <dbReference type="ARBA" id="ARBA00023065"/>
    </source>
</evidence>
<accession>A0A382ECU5</accession>
<evidence type="ECO:0008006" key="14">
    <source>
        <dbReference type="Google" id="ProtNLM"/>
    </source>
</evidence>
<dbReference type="GO" id="GO:0015379">
    <property type="term" value="F:potassium:chloride symporter activity"/>
    <property type="evidence" value="ECO:0007669"/>
    <property type="project" value="InterPro"/>
</dbReference>
<feature type="transmembrane region" description="Helical" evidence="12">
    <location>
        <begin position="198"/>
        <end position="222"/>
    </location>
</feature>
<evidence type="ECO:0000256" key="7">
    <source>
        <dbReference type="ARBA" id="ARBA00022692"/>
    </source>
</evidence>
<keyword evidence="11 12" id="KW-0472">Membrane</keyword>
<dbReference type="AlphaFoldDB" id="A0A382ECU5"/>
<evidence type="ECO:0000256" key="12">
    <source>
        <dbReference type="SAM" id="Phobius"/>
    </source>
</evidence>
<feature type="transmembrane region" description="Helical" evidence="12">
    <location>
        <begin position="287"/>
        <end position="307"/>
    </location>
</feature>
<dbReference type="PANTHER" id="PTHR32024">
    <property type="entry name" value="TRK SYSTEM POTASSIUM UPTAKE PROTEIN TRKG-RELATED"/>
    <property type="match status" value="1"/>
</dbReference>
<dbReference type="InterPro" id="IPR003445">
    <property type="entry name" value="Cat_transpt"/>
</dbReference>
<evidence type="ECO:0000256" key="6">
    <source>
        <dbReference type="ARBA" id="ARBA00022538"/>
    </source>
</evidence>
<dbReference type="PANTHER" id="PTHR32024:SF2">
    <property type="entry name" value="TRK SYSTEM POTASSIUM UPTAKE PROTEIN TRKG-RELATED"/>
    <property type="match status" value="1"/>
</dbReference>
<dbReference type="PIRSF" id="PIRSF006247">
    <property type="entry name" value="TrkH"/>
    <property type="match status" value="1"/>
</dbReference>
<organism evidence="13">
    <name type="scientific">marine metagenome</name>
    <dbReference type="NCBI Taxonomy" id="408172"/>
    <lineage>
        <taxon>unclassified sequences</taxon>
        <taxon>metagenomes</taxon>
        <taxon>ecological metagenomes</taxon>
    </lineage>
</organism>
<proteinExistence type="inferred from homology"/>
<evidence type="ECO:0000256" key="1">
    <source>
        <dbReference type="ARBA" id="ARBA00004429"/>
    </source>
</evidence>
<evidence type="ECO:0000313" key="13">
    <source>
        <dbReference type="EMBL" id="SVB48172.1"/>
    </source>
</evidence>
<keyword evidence="10" id="KW-0406">Ion transport</keyword>